<accession>A0ABS5YIR8</accession>
<proteinExistence type="predicted"/>
<feature type="domain" description="N-acetyltransferase" evidence="3">
    <location>
        <begin position="3"/>
        <end position="169"/>
    </location>
</feature>
<dbReference type="PROSITE" id="PS51186">
    <property type="entry name" value="GNAT"/>
    <property type="match status" value="2"/>
</dbReference>
<protein>
    <submittedName>
        <fullName evidence="4">GNAT family N-acetyltransferase</fullName>
    </submittedName>
</protein>
<name>A0ABS5YIR8_9ACTN</name>
<dbReference type="Pfam" id="PF00583">
    <property type="entry name" value="Acetyltransf_1"/>
    <property type="match status" value="2"/>
</dbReference>
<feature type="domain" description="N-acetyltransferase" evidence="3">
    <location>
        <begin position="163"/>
        <end position="310"/>
    </location>
</feature>
<dbReference type="SUPFAM" id="SSF55729">
    <property type="entry name" value="Acyl-CoA N-acyltransferases (Nat)"/>
    <property type="match status" value="2"/>
</dbReference>
<dbReference type="CDD" id="cd04301">
    <property type="entry name" value="NAT_SF"/>
    <property type="match status" value="2"/>
</dbReference>
<dbReference type="EMBL" id="JAHKKG010000001">
    <property type="protein sequence ID" value="MBU2662614.1"/>
    <property type="molecule type" value="Genomic_DNA"/>
</dbReference>
<sequence>MALVLVDLTQTELSRRRPSIIALFAEAMVENYGVTSADAHAEATRQTDQLLPDGVNTAGQLLRKGMDGDDEVGFLWIALPGAVYPAMAWISEISVRPERQNRGYGSAMLHAGEADLAERGVHRAGLHVFGVNTGARRLYRRLGYRMFAQLRARPVGPSPGTRVELVSMSPRDYAYRLDELVTTNPVALTRDQAPPDRARDVAAVLAPRGVDSPGVALRHAVAGGRPIGWIWYSMPAPARPGTGTIHYLAVDPEYRGRGYGRELVAAAEAEYARHGVPRMGLWIAAATPGAEQFADALGLEVASEQMAKDF</sequence>
<dbReference type="Gene3D" id="3.40.630.30">
    <property type="match status" value="2"/>
</dbReference>
<evidence type="ECO:0000259" key="3">
    <source>
        <dbReference type="PROSITE" id="PS51186"/>
    </source>
</evidence>
<keyword evidence="1" id="KW-0808">Transferase</keyword>
<dbReference type="RefSeq" id="WP_215784541.1">
    <property type="nucleotide sequence ID" value="NZ_JAHKKG010000001.1"/>
</dbReference>
<evidence type="ECO:0000313" key="4">
    <source>
        <dbReference type="EMBL" id="MBU2662614.1"/>
    </source>
</evidence>
<gene>
    <name evidence="4" type="ORF">KOI35_03765</name>
</gene>
<dbReference type="PANTHER" id="PTHR43420">
    <property type="entry name" value="ACETYLTRANSFERASE"/>
    <property type="match status" value="1"/>
</dbReference>
<keyword evidence="2" id="KW-0012">Acyltransferase</keyword>
<reference evidence="4 5" key="1">
    <citation type="submission" date="2021-06" db="EMBL/GenBank/DDBJ databases">
        <title>Actinoplanes lichenicola sp. nov., and Actinoplanes ovalisporus sp. nov., isolated from lichen in Thailand.</title>
        <authorList>
            <person name="Saeng-In P."/>
            <person name="Kanchanasin P."/>
            <person name="Yuki M."/>
            <person name="Kudo T."/>
            <person name="Ohkuma M."/>
            <person name="Phongsopitanun W."/>
            <person name="Tanasupawat S."/>
        </authorList>
    </citation>
    <scope>NUCLEOTIDE SEQUENCE [LARGE SCALE GENOMIC DNA]</scope>
    <source>
        <strain evidence="4 5">NBRC 110975</strain>
    </source>
</reference>
<dbReference type="InterPro" id="IPR000182">
    <property type="entry name" value="GNAT_dom"/>
</dbReference>
<evidence type="ECO:0000256" key="1">
    <source>
        <dbReference type="ARBA" id="ARBA00022679"/>
    </source>
</evidence>
<evidence type="ECO:0000256" key="2">
    <source>
        <dbReference type="ARBA" id="ARBA00023315"/>
    </source>
</evidence>
<keyword evidence="5" id="KW-1185">Reference proteome</keyword>
<organism evidence="4 5">
    <name type="scientific">Paractinoplanes bogorensis</name>
    <dbReference type="NCBI Taxonomy" id="1610840"/>
    <lineage>
        <taxon>Bacteria</taxon>
        <taxon>Bacillati</taxon>
        <taxon>Actinomycetota</taxon>
        <taxon>Actinomycetes</taxon>
        <taxon>Micromonosporales</taxon>
        <taxon>Micromonosporaceae</taxon>
        <taxon>Paractinoplanes</taxon>
    </lineage>
</organism>
<dbReference type="Proteomes" id="UP001519654">
    <property type="component" value="Unassembled WGS sequence"/>
</dbReference>
<evidence type="ECO:0000313" key="5">
    <source>
        <dbReference type="Proteomes" id="UP001519654"/>
    </source>
</evidence>
<dbReference type="InterPro" id="IPR050680">
    <property type="entry name" value="YpeA/RimI_acetyltransf"/>
</dbReference>
<comment type="caution">
    <text evidence="4">The sequence shown here is derived from an EMBL/GenBank/DDBJ whole genome shotgun (WGS) entry which is preliminary data.</text>
</comment>
<dbReference type="InterPro" id="IPR016181">
    <property type="entry name" value="Acyl_CoA_acyltransferase"/>
</dbReference>